<organism evidence="1 2">
    <name type="scientific">Serratia liquefaciens</name>
    <dbReference type="NCBI Taxonomy" id="614"/>
    <lineage>
        <taxon>Bacteria</taxon>
        <taxon>Pseudomonadati</taxon>
        <taxon>Pseudomonadota</taxon>
        <taxon>Gammaproteobacteria</taxon>
        <taxon>Enterobacterales</taxon>
        <taxon>Yersiniaceae</taxon>
        <taxon>Serratia</taxon>
    </lineage>
</organism>
<protein>
    <submittedName>
        <fullName evidence="1">Uncharacterized protein</fullName>
    </submittedName>
</protein>
<dbReference type="Proteomes" id="UP000595237">
    <property type="component" value="Chromosome"/>
</dbReference>
<sequence length="114" mass="13097">MEPKEGFITKYIALRTNDFLRFLDKNGVTNNCVMCGNPVSVVSETMKHTLSNPAPIEYATLFRHSTVIDTDHPQNYYYQIYCEKCGFNSTFNALVVFKWLEADQSKEGEDDPNE</sequence>
<dbReference type="RefSeq" id="WP_201896110.1">
    <property type="nucleotide sequence ID" value="NZ_CP068148.1"/>
</dbReference>
<evidence type="ECO:0000313" key="1">
    <source>
        <dbReference type="EMBL" id="QQU56451.1"/>
    </source>
</evidence>
<name>A0ABX7D7V5_SERLI</name>
<accession>A0ABX7D7V5</accession>
<dbReference type="EMBL" id="CP068148">
    <property type="protein sequence ID" value="QQU56451.1"/>
    <property type="molecule type" value="Genomic_DNA"/>
</dbReference>
<keyword evidence="2" id="KW-1185">Reference proteome</keyword>
<proteinExistence type="predicted"/>
<evidence type="ECO:0000313" key="2">
    <source>
        <dbReference type="Proteomes" id="UP000595237"/>
    </source>
</evidence>
<gene>
    <name evidence="1" type="ORF">I6I38_05450</name>
</gene>
<reference evidence="1 2" key="1">
    <citation type="submission" date="2021-01" db="EMBL/GenBank/DDBJ databases">
        <title>FDA dAtabase for Regulatory Grade micrObial Sequences (FDA-ARGOS): Supporting development and validation of Infectious Disease Dx tests.</title>
        <authorList>
            <person name="Blissenbach B."/>
            <person name="Krut O."/>
            <person name="Tallon L."/>
            <person name="Sadzewicz L."/>
            <person name="Zhao X."/>
            <person name="Boylan J."/>
            <person name="Ott S."/>
            <person name="Bowen H."/>
            <person name="Vavikolanu K."/>
            <person name="Mehta A."/>
            <person name="Aluvathingal J."/>
            <person name="Nadendla S."/>
            <person name="Yan Y."/>
            <person name="Sichtig H."/>
        </authorList>
    </citation>
    <scope>NUCLEOTIDE SEQUENCE [LARGE SCALE GENOMIC DNA]</scope>
    <source>
        <strain evidence="1 2">FDAARGOS_1081</strain>
    </source>
</reference>